<reference evidence="2 3" key="1">
    <citation type="submission" date="2016-10" db="EMBL/GenBank/DDBJ databases">
        <authorList>
            <person name="de Groot N.N."/>
        </authorList>
    </citation>
    <scope>NUCLEOTIDE SEQUENCE [LARGE SCALE GENOMIC DNA]</scope>
    <source>
        <strain evidence="2 3">HLD2</strain>
    </source>
</reference>
<dbReference type="GO" id="GO:0035438">
    <property type="term" value="F:cyclic-di-GMP binding"/>
    <property type="evidence" value="ECO:0007669"/>
    <property type="project" value="InterPro"/>
</dbReference>
<dbReference type="SUPFAM" id="SSF141371">
    <property type="entry name" value="PilZ domain-like"/>
    <property type="match status" value="1"/>
</dbReference>
<proteinExistence type="predicted"/>
<dbReference type="OrthoDB" id="7061334at2"/>
<evidence type="ECO:0000259" key="1">
    <source>
        <dbReference type="Pfam" id="PF07238"/>
    </source>
</evidence>
<name>A0A1G5PKI8_9GAMM</name>
<dbReference type="RefSeq" id="WP_092991726.1">
    <property type="nucleotide sequence ID" value="NZ_FMWD01000001.1"/>
</dbReference>
<organism evidence="2 3">
    <name type="scientific">Thiohalomonas denitrificans</name>
    <dbReference type="NCBI Taxonomy" id="415747"/>
    <lineage>
        <taxon>Bacteria</taxon>
        <taxon>Pseudomonadati</taxon>
        <taxon>Pseudomonadota</taxon>
        <taxon>Gammaproteobacteria</taxon>
        <taxon>Thiohalomonadales</taxon>
        <taxon>Thiohalomonadaceae</taxon>
        <taxon>Thiohalomonas</taxon>
    </lineage>
</organism>
<accession>A0A1G5PKI8</accession>
<dbReference type="Proteomes" id="UP000199648">
    <property type="component" value="Unassembled WGS sequence"/>
</dbReference>
<sequence>MEHRRGRRKRVQMHAVVRYEQLGLFSGRVRDIGPGGMGIEAGPIMIPRDARVEVHFRFPGDDQTGYALVAAIAWTAHGEMGLAFEETAPAVRQKLYSELYGARVERGSGKRFHG</sequence>
<evidence type="ECO:0000313" key="3">
    <source>
        <dbReference type="Proteomes" id="UP000199648"/>
    </source>
</evidence>
<keyword evidence="3" id="KW-1185">Reference proteome</keyword>
<gene>
    <name evidence="2" type="ORF">SAMN03097708_00220</name>
</gene>
<protein>
    <submittedName>
        <fullName evidence="2">PilZ domain-containing protein</fullName>
    </submittedName>
</protein>
<feature type="domain" description="PilZ" evidence="1">
    <location>
        <begin position="4"/>
        <end position="97"/>
    </location>
</feature>
<dbReference type="Gene3D" id="2.40.10.220">
    <property type="entry name" value="predicted glycosyltransferase like domains"/>
    <property type="match status" value="1"/>
</dbReference>
<dbReference type="EMBL" id="FMWD01000001">
    <property type="protein sequence ID" value="SCZ49640.1"/>
    <property type="molecule type" value="Genomic_DNA"/>
</dbReference>
<dbReference type="InterPro" id="IPR009875">
    <property type="entry name" value="PilZ_domain"/>
</dbReference>
<evidence type="ECO:0000313" key="2">
    <source>
        <dbReference type="EMBL" id="SCZ49640.1"/>
    </source>
</evidence>
<dbReference type="Pfam" id="PF07238">
    <property type="entry name" value="PilZ"/>
    <property type="match status" value="1"/>
</dbReference>
<dbReference type="AlphaFoldDB" id="A0A1G5PKI8"/>